<comment type="caution">
    <text evidence="2">The sequence shown here is derived from an EMBL/GenBank/DDBJ whole genome shotgun (WGS) entry which is preliminary data.</text>
</comment>
<keyword evidence="3" id="KW-1185">Reference proteome</keyword>
<protein>
    <submittedName>
        <fullName evidence="2">759_t:CDS:1</fullName>
    </submittedName>
</protein>
<evidence type="ECO:0000313" key="2">
    <source>
        <dbReference type="EMBL" id="CAG8549041.1"/>
    </source>
</evidence>
<gene>
    <name evidence="2" type="ORF">CPELLU_LOCUS4660</name>
</gene>
<feature type="compositionally biased region" description="Basic and acidic residues" evidence="1">
    <location>
        <begin position="205"/>
        <end position="222"/>
    </location>
</feature>
<dbReference type="Proteomes" id="UP000789759">
    <property type="component" value="Unassembled WGS sequence"/>
</dbReference>
<name>A0A9N9FNL8_9GLOM</name>
<proteinExistence type="predicted"/>
<evidence type="ECO:0000313" key="3">
    <source>
        <dbReference type="Proteomes" id="UP000789759"/>
    </source>
</evidence>
<dbReference type="EMBL" id="CAJVQA010002495">
    <property type="protein sequence ID" value="CAG8549041.1"/>
    <property type="molecule type" value="Genomic_DNA"/>
</dbReference>
<feature type="region of interest" description="Disordered" evidence="1">
    <location>
        <begin position="191"/>
        <end position="222"/>
    </location>
</feature>
<accession>A0A9N9FNL8</accession>
<organism evidence="2 3">
    <name type="scientific">Cetraspora pellucida</name>
    <dbReference type="NCBI Taxonomy" id="1433469"/>
    <lineage>
        <taxon>Eukaryota</taxon>
        <taxon>Fungi</taxon>
        <taxon>Fungi incertae sedis</taxon>
        <taxon>Mucoromycota</taxon>
        <taxon>Glomeromycotina</taxon>
        <taxon>Glomeromycetes</taxon>
        <taxon>Diversisporales</taxon>
        <taxon>Gigasporaceae</taxon>
        <taxon>Cetraspora</taxon>
    </lineage>
</organism>
<dbReference type="AlphaFoldDB" id="A0A9N9FNL8"/>
<sequence length="222" mass="25683">MTEARHLPTLKYAPAIPNMMALENTNTEDFDNAVKVKIIKETVETSQSAILRLFQERFQSFNNPNTYEAQIHLLLLGIANNNAQILGTFKTHLSADINEFFILLKNIWLECSSLYVDQNSDQAQSKKKLFTKQNNNVQSSQPASNILQFMVSQPAFPLYDEMQKLFQAIIDKQNTKYKAKMEKLKAEFESKMSQQLKKSHSPVLPKDHKQIHEFYADQRDPR</sequence>
<reference evidence="2" key="1">
    <citation type="submission" date="2021-06" db="EMBL/GenBank/DDBJ databases">
        <authorList>
            <person name="Kallberg Y."/>
            <person name="Tangrot J."/>
            <person name="Rosling A."/>
        </authorList>
    </citation>
    <scope>NUCLEOTIDE SEQUENCE</scope>
    <source>
        <strain evidence="2">FL966</strain>
    </source>
</reference>
<evidence type="ECO:0000256" key="1">
    <source>
        <dbReference type="SAM" id="MobiDB-lite"/>
    </source>
</evidence>